<dbReference type="AlphaFoldDB" id="A0AAD9MPC5"/>
<dbReference type="PANTHER" id="PTHR19932">
    <property type="entry name" value="WD REPEAT AND HMG-BOX DNA BINDING PROTEIN"/>
    <property type="match status" value="1"/>
</dbReference>
<dbReference type="EMBL" id="JASFZW010000001">
    <property type="protein sequence ID" value="KAK2080896.1"/>
    <property type="molecule type" value="Genomic_DNA"/>
</dbReference>
<dbReference type="PANTHER" id="PTHR19932:SF10">
    <property type="entry name" value="WD REPEAT AND HMG-BOX DNA-BINDING PROTEIN 1"/>
    <property type="match status" value="1"/>
</dbReference>
<dbReference type="Proteomes" id="UP001255856">
    <property type="component" value="Unassembled WGS sequence"/>
</dbReference>
<evidence type="ECO:0000313" key="3">
    <source>
        <dbReference type="EMBL" id="KAK2080896.1"/>
    </source>
</evidence>
<keyword evidence="4" id="KW-1185">Reference proteome</keyword>
<dbReference type="InterPro" id="IPR022100">
    <property type="entry name" value="WDHD1/CFT4_beta-prop_2nd"/>
</dbReference>
<protein>
    <recommendedName>
        <fullName evidence="2">WDHD1/CFT4 second beta-propeller domain-containing protein</fullName>
    </recommendedName>
</protein>
<dbReference type="GO" id="GO:0003682">
    <property type="term" value="F:chromatin binding"/>
    <property type="evidence" value="ECO:0007669"/>
    <property type="project" value="TreeGrafter"/>
</dbReference>
<evidence type="ECO:0000313" key="4">
    <source>
        <dbReference type="Proteomes" id="UP001255856"/>
    </source>
</evidence>
<dbReference type="GO" id="GO:0006261">
    <property type="term" value="P:DNA-templated DNA replication"/>
    <property type="evidence" value="ECO:0007669"/>
    <property type="project" value="TreeGrafter"/>
</dbReference>
<gene>
    <name evidence="3" type="ORF">QBZ16_000750</name>
</gene>
<reference evidence="3" key="1">
    <citation type="submission" date="2021-01" db="EMBL/GenBank/DDBJ databases">
        <authorList>
            <person name="Eckstrom K.M.E."/>
        </authorList>
    </citation>
    <scope>NUCLEOTIDE SEQUENCE</scope>
    <source>
        <strain evidence="3">UVCC 0001</strain>
    </source>
</reference>
<dbReference type="GO" id="GO:0000278">
    <property type="term" value="P:mitotic cell cycle"/>
    <property type="evidence" value="ECO:0007669"/>
    <property type="project" value="TreeGrafter"/>
</dbReference>
<organism evidence="3 4">
    <name type="scientific">Prototheca wickerhamii</name>
    <dbReference type="NCBI Taxonomy" id="3111"/>
    <lineage>
        <taxon>Eukaryota</taxon>
        <taxon>Viridiplantae</taxon>
        <taxon>Chlorophyta</taxon>
        <taxon>core chlorophytes</taxon>
        <taxon>Trebouxiophyceae</taxon>
        <taxon>Chlorellales</taxon>
        <taxon>Chlorellaceae</taxon>
        <taxon>Prototheca</taxon>
    </lineage>
</organism>
<feature type="region of interest" description="Disordered" evidence="1">
    <location>
        <begin position="1"/>
        <end position="36"/>
    </location>
</feature>
<name>A0AAD9MPC5_PROWI</name>
<dbReference type="GO" id="GO:0043596">
    <property type="term" value="C:nuclear replication fork"/>
    <property type="evidence" value="ECO:0007669"/>
    <property type="project" value="TreeGrafter"/>
</dbReference>
<accession>A0AAD9MPC5</accession>
<feature type="domain" description="WDHD1/CFT4 second beta-propeller" evidence="2">
    <location>
        <begin position="30"/>
        <end position="97"/>
    </location>
</feature>
<evidence type="ECO:0000259" key="2">
    <source>
        <dbReference type="Pfam" id="PF12341"/>
    </source>
</evidence>
<dbReference type="GO" id="GO:0006281">
    <property type="term" value="P:DNA repair"/>
    <property type="evidence" value="ECO:0007669"/>
    <property type="project" value="TreeGrafter"/>
</dbReference>
<sequence>MQHDEEQRRPARGTRRGGASARPRVAPQAPFQSGATAFDDRHRRYLCFNATGTLVLRCEKGQDLIETEFHDTARHTRRVPLISDFLGYSLGQLSEEVKEWAWVWGRL</sequence>
<comment type="caution">
    <text evidence="3">The sequence shown here is derived from an EMBL/GenBank/DDBJ whole genome shotgun (WGS) entry which is preliminary data.</text>
</comment>
<evidence type="ECO:0000256" key="1">
    <source>
        <dbReference type="SAM" id="MobiDB-lite"/>
    </source>
</evidence>
<proteinExistence type="predicted"/>
<dbReference type="Pfam" id="PF12341">
    <property type="entry name" value="Mcl1_mid"/>
    <property type="match status" value="1"/>
</dbReference>